<evidence type="ECO:0000313" key="3">
    <source>
        <dbReference type="EMBL" id="KXG23908.1"/>
    </source>
</evidence>
<gene>
    <name evidence="3" type="ORF">SORBI_3008G157600</name>
</gene>
<evidence type="ECO:0000313" key="4">
    <source>
        <dbReference type="Proteomes" id="UP000000768"/>
    </source>
</evidence>
<accession>A0A1B6PE00</accession>
<name>A0A1B6PE00_SORBI</name>
<feature type="signal peptide" evidence="1">
    <location>
        <begin position="1"/>
        <end position="19"/>
    </location>
</feature>
<dbReference type="ExpressionAtlas" id="A0A1B6PE00">
    <property type="expression patterns" value="baseline and differential"/>
</dbReference>
<dbReference type="PANTHER" id="PTHR31236">
    <property type="entry name" value="BURP DOMAIN PROTEIN USPL1-LIKE"/>
    <property type="match status" value="1"/>
</dbReference>
<reference evidence="4" key="2">
    <citation type="journal article" date="2018" name="Plant J.">
        <title>The Sorghum bicolor reference genome: improved assembly, gene annotations, a transcriptome atlas, and signatures of genome organization.</title>
        <authorList>
            <person name="McCormick R.F."/>
            <person name="Truong S.K."/>
            <person name="Sreedasyam A."/>
            <person name="Jenkins J."/>
            <person name="Shu S."/>
            <person name="Sims D."/>
            <person name="Kennedy M."/>
            <person name="Amirebrahimi M."/>
            <person name="Weers B.D."/>
            <person name="McKinley B."/>
            <person name="Mattison A."/>
            <person name="Morishige D.T."/>
            <person name="Grimwood J."/>
            <person name="Schmutz J."/>
            <person name="Mullet J.E."/>
        </authorList>
    </citation>
    <scope>NUCLEOTIDE SEQUENCE [LARGE SCALE GENOMIC DNA]</scope>
    <source>
        <strain evidence="4">cv. BTx623</strain>
    </source>
</reference>
<dbReference type="InterPro" id="IPR044816">
    <property type="entry name" value="BURP"/>
</dbReference>
<dbReference type="AlphaFoldDB" id="A0A1B6PE00"/>
<dbReference type="InParanoid" id="A0A1B6PE00"/>
<dbReference type="PROSITE" id="PS51277">
    <property type="entry name" value="BURP"/>
    <property type="match status" value="1"/>
</dbReference>
<feature type="domain" description="BURP" evidence="2">
    <location>
        <begin position="98"/>
        <end position="323"/>
    </location>
</feature>
<dbReference type="OrthoDB" id="684044at2759"/>
<dbReference type="eggNOG" id="ENOG502QQHP">
    <property type="taxonomic scope" value="Eukaryota"/>
</dbReference>
<proteinExistence type="predicted"/>
<reference evidence="3 4" key="1">
    <citation type="journal article" date="2009" name="Nature">
        <title>The Sorghum bicolor genome and the diversification of grasses.</title>
        <authorList>
            <person name="Paterson A.H."/>
            <person name="Bowers J.E."/>
            <person name="Bruggmann R."/>
            <person name="Dubchak I."/>
            <person name="Grimwood J."/>
            <person name="Gundlach H."/>
            <person name="Haberer G."/>
            <person name="Hellsten U."/>
            <person name="Mitros T."/>
            <person name="Poliakov A."/>
            <person name="Schmutz J."/>
            <person name="Spannagl M."/>
            <person name="Tang H."/>
            <person name="Wang X."/>
            <person name="Wicker T."/>
            <person name="Bharti A.K."/>
            <person name="Chapman J."/>
            <person name="Feltus F.A."/>
            <person name="Gowik U."/>
            <person name="Grigoriev I.V."/>
            <person name="Lyons E."/>
            <person name="Maher C.A."/>
            <person name="Martis M."/>
            <person name="Narechania A."/>
            <person name="Otillar R.P."/>
            <person name="Penning B.W."/>
            <person name="Salamov A.A."/>
            <person name="Wang Y."/>
            <person name="Zhang L."/>
            <person name="Carpita N.C."/>
            <person name="Freeling M."/>
            <person name="Gingle A.R."/>
            <person name="Hash C.T."/>
            <person name="Keller B."/>
            <person name="Klein P."/>
            <person name="Kresovich S."/>
            <person name="McCann M.C."/>
            <person name="Ming R."/>
            <person name="Peterson D.G."/>
            <person name="Mehboob-ur-Rahman"/>
            <person name="Ware D."/>
            <person name="Westhoff P."/>
            <person name="Mayer K.F."/>
            <person name="Messing J."/>
            <person name="Rokhsar D.S."/>
        </authorList>
    </citation>
    <scope>NUCLEOTIDE SEQUENCE [LARGE SCALE GENOMIC DNA]</scope>
    <source>
        <strain evidence="4">cv. BTx623</strain>
    </source>
</reference>
<dbReference type="PANTHER" id="PTHR31236:SF24">
    <property type="entry name" value="BURP DOMAIN PROTEIN RD22"/>
    <property type="match status" value="1"/>
</dbReference>
<sequence>MHPLELFLVVLVTTGAASAVYSHPAAAGTPAARFWEEALPGTPMPEAIADLIQQGIDHSPLVEHFTSSGHTPVMNINYGYGAYAGSSLMNAAVPPGSFFLQSQLRVGTAMTVSSESAATVPPILPRDVAQKVPFSNLADVLAAFHISPSSAEATTVSDTLSLCGAPPSLAGEQKACTTSLEDTVESATHMLVVGSSVRHGVVYLWAASSAAAVPPAAHHHQQQYVVQAVTSLDGDRHVGCHAMPFPYAVYYCHMTGRPSKAYAVLLRSVTGGSSAPVTKAAICHLDTSNWDPAHPAFEMLHTRPGGEPVCHFMSYASLLFGEKAAN</sequence>
<keyword evidence="1" id="KW-0732">Signal</keyword>
<protein>
    <recommendedName>
        <fullName evidence="2">BURP domain-containing protein</fullName>
    </recommendedName>
</protein>
<dbReference type="OMA" id="NECEMAS"/>
<evidence type="ECO:0000259" key="2">
    <source>
        <dbReference type="PROSITE" id="PS51277"/>
    </source>
</evidence>
<dbReference type="Proteomes" id="UP000000768">
    <property type="component" value="Chromosome 8"/>
</dbReference>
<dbReference type="Pfam" id="PF03181">
    <property type="entry name" value="BURP"/>
    <property type="match status" value="1"/>
</dbReference>
<keyword evidence="4" id="KW-1185">Reference proteome</keyword>
<dbReference type="Gramene" id="KXG23908">
    <property type="protein sequence ID" value="KXG23908"/>
    <property type="gene ID" value="SORBI_3008G157600"/>
</dbReference>
<dbReference type="STRING" id="4558.A0A1B6PE00"/>
<dbReference type="InterPro" id="IPR004873">
    <property type="entry name" value="BURP_dom"/>
</dbReference>
<feature type="chain" id="PRO_5008588902" description="BURP domain-containing protein" evidence="1">
    <location>
        <begin position="20"/>
        <end position="326"/>
    </location>
</feature>
<dbReference type="EMBL" id="CM000767">
    <property type="protein sequence ID" value="KXG23908.1"/>
    <property type="molecule type" value="Genomic_DNA"/>
</dbReference>
<evidence type="ECO:0000256" key="1">
    <source>
        <dbReference type="SAM" id="SignalP"/>
    </source>
</evidence>
<organism evidence="3 4">
    <name type="scientific">Sorghum bicolor</name>
    <name type="common">Sorghum</name>
    <name type="synonym">Sorghum vulgare</name>
    <dbReference type="NCBI Taxonomy" id="4558"/>
    <lineage>
        <taxon>Eukaryota</taxon>
        <taxon>Viridiplantae</taxon>
        <taxon>Streptophyta</taxon>
        <taxon>Embryophyta</taxon>
        <taxon>Tracheophyta</taxon>
        <taxon>Spermatophyta</taxon>
        <taxon>Magnoliopsida</taxon>
        <taxon>Liliopsida</taxon>
        <taxon>Poales</taxon>
        <taxon>Poaceae</taxon>
        <taxon>PACMAD clade</taxon>
        <taxon>Panicoideae</taxon>
        <taxon>Andropogonodae</taxon>
        <taxon>Andropogoneae</taxon>
        <taxon>Sorghinae</taxon>
        <taxon>Sorghum</taxon>
    </lineage>
</organism>
<dbReference type="SMART" id="SM01045">
    <property type="entry name" value="BURP"/>
    <property type="match status" value="1"/>
</dbReference>